<accession>A0A2T6FRH7</accession>
<evidence type="ECO:0000259" key="2">
    <source>
        <dbReference type="PROSITE" id="PS51272"/>
    </source>
</evidence>
<gene>
    <name evidence="3" type="ORF">C8Z91_35355</name>
</gene>
<name>A0A2T6FRH7_9BACL</name>
<dbReference type="EMBL" id="PYHP01000104">
    <property type="protein sequence ID" value="PUA34515.1"/>
    <property type="molecule type" value="Genomic_DNA"/>
</dbReference>
<comment type="caution">
    <text evidence="3">The sequence shown here is derived from an EMBL/GenBank/DDBJ whole genome shotgun (WGS) entry which is preliminary data.</text>
</comment>
<feature type="domain" description="SLH" evidence="2">
    <location>
        <begin position="123"/>
        <end position="186"/>
    </location>
</feature>
<dbReference type="InterPro" id="IPR001119">
    <property type="entry name" value="SLH_dom"/>
</dbReference>
<proteinExistence type="predicted"/>
<feature type="region of interest" description="Disordered" evidence="1">
    <location>
        <begin position="1"/>
        <end position="23"/>
    </location>
</feature>
<evidence type="ECO:0000313" key="4">
    <source>
        <dbReference type="Proteomes" id="UP000244184"/>
    </source>
</evidence>
<dbReference type="PROSITE" id="PS51272">
    <property type="entry name" value="SLH"/>
    <property type="match status" value="1"/>
</dbReference>
<organism evidence="3 4">
    <name type="scientific">Paenibacillus elgii</name>
    <dbReference type="NCBI Taxonomy" id="189691"/>
    <lineage>
        <taxon>Bacteria</taxon>
        <taxon>Bacillati</taxon>
        <taxon>Bacillota</taxon>
        <taxon>Bacilli</taxon>
        <taxon>Bacillales</taxon>
        <taxon>Paenibacillaceae</taxon>
        <taxon>Paenibacillus</taxon>
    </lineage>
</organism>
<reference evidence="3 4" key="1">
    <citation type="submission" date="2018-03" db="EMBL/GenBank/DDBJ databases">
        <title>Genome sequence of Paenibacillus elgii strain AC13 an antimicrobial compound producing bacteria.</title>
        <authorList>
            <person name="Kurokawa A.S."/>
            <person name="Araujo J.F."/>
            <person name="Costa R.A."/>
            <person name="Ortega D.B."/>
            <person name="Pires A.S."/>
            <person name="Pappas G.J.Jr."/>
            <person name="Franco O.L."/>
            <person name="Barreto C."/>
            <person name="Magalhaes B.S."/>
            <person name="Kruger R.H."/>
        </authorList>
    </citation>
    <scope>NUCLEOTIDE SEQUENCE [LARGE SCALE GENOMIC DNA]</scope>
    <source>
        <strain evidence="3 4">AC13</strain>
    </source>
</reference>
<dbReference type="Pfam" id="PF00395">
    <property type="entry name" value="SLH"/>
    <property type="match status" value="1"/>
</dbReference>
<feature type="compositionally biased region" description="Polar residues" evidence="1">
    <location>
        <begin position="1"/>
        <end position="16"/>
    </location>
</feature>
<dbReference type="AlphaFoldDB" id="A0A2T6FRH7"/>
<dbReference type="Proteomes" id="UP000244184">
    <property type="component" value="Unassembled WGS sequence"/>
</dbReference>
<protein>
    <recommendedName>
        <fullName evidence="2">SLH domain-containing protein</fullName>
    </recommendedName>
</protein>
<evidence type="ECO:0000256" key="1">
    <source>
        <dbReference type="SAM" id="MobiDB-lite"/>
    </source>
</evidence>
<sequence length="1069" mass="114149">MRESSYNFSTQNSQQPKDIRGGEKKVMKKSLSAILSLAMAFSMFSSVALGADAKKSSADFTDLKDLDAATKAKFDEMIGAGIFDGVKEGTFGLKDKMNRAQFAKVAALVFNLKVDTSLKTSSFSDVKNDDPANGYALPYIEAVKAAGITDGYAPGQFNPAGDVTKEQLATFLIRGLNKDSEGKNKTGVSDKTVSDWAKGYVALALELKLLGNGTDGTFGGTSAATRDLLVTSSYEAKKQFVDTNKPAKASIREAKAVDYNKVQVTMDRDVDTAKATVSLKKGTADVATDLKWSEDKKVATLTLKDGTKITEGTYSVTLGGLDASAVDKTTAEFKAENERLEKIEFVTANDTVAKSKKVRVQFKPTNQYGQNVSFPAGNFTVNATVPNNSASLTKDVDTGKFYVVMNTDDSGLISNNSQISVNIWDNDTKKSAVKVFKVGDFPYLAKVELGDVKYPTGKSALQSSGDKAVVKLTQYDQYGGELTIDSGTASNKIADPSAYITPKGNVPYESNLKYEFIDDNGDGVKDLVVKLDGKVTSTGVFTVSVFGGGSTATADIKLSASRIAAKVELGEFSGSLAVGDKDKYVDLIAYDAEGNKLSADDVVDNVKDKRFNISVSGPVNLGKTDNVPASMLDAEGKVVITGDKKGKIHIGEVTAKGNGQIYVNVFTNGVNSQASKSFNTVDARYPSTIKTVTDAATKAVAGGETKPKFQLFDNYTELMKEFDKPINENNSNGTVTYDVYATVSATDTNFKVSVDGVDGYLPIGGGKSLTVKQFSDKEIKIQTAGVATGKEVEVKFALRKLKTDGTVIDSSVASVTKKVQVVDGVSENLRYNLKDLGSIFNTLDDDMYKNNTDLQGSPVKSKLAKELVVEATDSAGNKVAFPKQIRSVSTEVYEYARAGVVDNSNDKDYGKAYVIGKKTGTSNVTVRFKDAKGNDNTVTGQVTVKNEASKVESIEAGKSSKTFSRGANATADKLSDALAPTGQTYKIYKLMGDLTVKNQYGNEFKNENIAPYNDKLLGLMYTITDVSMEQNGSVSLNGEDLTIVGNGSFTITVTAPNGKTATTTVVVTN</sequence>
<evidence type="ECO:0000313" key="3">
    <source>
        <dbReference type="EMBL" id="PUA34515.1"/>
    </source>
</evidence>